<keyword evidence="1" id="KW-1133">Transmembrane helix</keyword>
<evidence type="ECO:0000313" key="4">
    <source>
        <dbReference type="Proteomes" id="UP000319383"/>
    </source>
</evidence>
<keyword evidence="3" id="KW-0378">Hydrolase</keyword>
<keyword evidence="1" id="KW-0812">Transmembrane</keyword>
<dbReference type="PANTHER" id="PTHR43798">
    <property type="entry name" value="MONOACYLGLYCEROL LIPASE"/>
    <property type="match status" value="1"/>
</dbReference>
<keyword evidence="1" id="KW-0472">Membrane</keyword>
<name>A0A517ZL97_9PLAN</name>
<keyword evidence="4" id="KW-1185">Reference proteome</keyword>
<gene>
    <name evidence="3" type="primary">dhaA_1</name>
    <name evidence="3" type="ORF">Mal52_17330</name>
</gene>
<feature type="transmembrane region" description="Helical" evidence="1">
    <location>
        <begin position="27"/>
        <end position="46"/>
    </location>
</feature>
<dbReference type="GO" id="GO:0018786">
    <property type="term" value="F:haloalkane dehalogenase activity"/>
    <property type="evidence" value="ECO:0007669"/>
    <property type="project" value="UniProtKB-EC"/>
</dbReference>
<dbReference type="PANTHER" id="PTHR43798:SF33">
    <property type="entry name" value="HYDROLASE, PUTATIVE (AFU_ORTHOLOGUE AFUA_2G14860)-RELATED"/>
    <property type="match status" value="1"/>
</dbReference>
<dbReference type="PRINTS" id="PR00412">
    <property type="entry name" value="EPOXHYDRLASE"/>
</dbReference>
<dbReference type="RefSeq" id="WP_145375391.1">
    <property type="nucleotide sequence ID" value="NZ_CP036276.1"/>
</dbReference>
<dbReference type="InterPro" id="IPR050266">
    <property type="entry name" value="AB_hydrolase_sf"/>
</dbReference>
<dbReference type="EMBL" id="CP036276">
    <property type="protein sequence ID" value="QDU43261.1"/>
    <property type="molecule type" value="Genomic_DNA"/>
</dbReference>
<evidence type="ECO:0000259" key="2">
    <source>
        <dbReference type="Pfam" id="PF00561"/>
    </source>
</evidence>
<dbReference type="InterPro" id="IPR029058">
    <property type="entry name" value="AB_hydrolase_fold"/>
</dbReference>
<dbReference type="Gene3D" id="3.40.50.1820">
    <property type="entry name" value="alpha/beta hydrolase"/>
    <property type="match status" value="1"/>
</dbReference>
<dbReference type="InterPro" id="IPR000073">
    <property type="entry name" value="AB_hydrolase_1"/>
</dbReference>
<reference evidence="3 4" key="1">
    <citation type="submission" date="2019-02" db="EMBL/GenBank/DDBJ databases">
        <title>Deep-cultivation of Planctomycetes and their phenomic and genomic characterization uncovers novel biology.</title>
        <authorList>
            <person name="Wiegand S."/>
            <person name="Jogler M."/>
            <person name="Boedeker C."/>
            <person name="Pinto D."/>
            <person name="Vollmers J."/>
            <person name="Rivas-Marin E."/>
            <person name="Kohn T."/>
            <person name="Peeters S.H."/>
            <person name="Heuer A."/>
            <person name="Rast P."/>
            <person name="Oberbeckmann S."/>
            <person name="Bunk B."/>
            <person name="Jeske O."/>
            <person name="Meyerdierks A."/>
            <person name="Storesund J.E."/>
            <person name="Kallscheuer N."/>
            <person name="Luecker S."/>
            <person name="Lage O.M."/>
            <person name="Pohl T."/>
            <person name="Merkel B.J."/>
            <person name="Hornburger P."/>
            <person name="Mueller R.-W."/>
            <person name="Bruemmer F."/>
            <person name="Labrenz M."/>
            <person name="Spormann A.M."/>
            <person name="Op den Camp H."/>
            <person name="Overmann J."/>
            <person name="Amann R."/>
            <person name="Jetten M.S.M."/>
            <person name="Mascher T."/>
            <person name="Medema M.H."/>
            <person name="Devos D.P."/>
            <person name="Kaster A.-K."/>
            <person name="Ovreas L."/>
            <person name="Rohde M."/>
            <person name="Galperin M.Y."/>
            <person name="Jogler C."/>
        </authorList>
    </citation>
    <scope>NUCLEOTIDE SEQUENCE [LARGE SCALE GENOMIC DNA]</scope>
    <source>
        <strain evidence="3 4">Mal52</strain>
    </source>
</reference>
<dbReference type="Pfam" id="PF00561">
    <property type="entry name" value="Abhydrolase_1"/>
    <property type="match status" value="1"/>
</dbReference>
<feature type="domain" description="AB hydrolase-1" evidence="2">
    <location>
        <begin position="82"/>
        <end position="332"/>
    </location>
</feature>
<protein>
    <submittedName>
        <fullName evidence="3">Haloalkane dehalogenase</fullName>
        <ecNumber evidence="3">3.8.1.5</ecNumber>
    </submittedName>
</protein>
<proteinExistence type="predicted"/>
<dbReference type="AlphaFoldDB" id="A0A517ZL97"/>
<sequence>MTQPTPHDTHGGPAQPKPRRLMRLAKWGLALTVLFVALLMFAGFVYEQFALARIATDYPPPGELVDVEGRQIHMHVQGHGSPTVIFEAGLGEFSLSWHHVAAEVAKSTQVITYDRAGLGWSDPAPAPRDSDAVVQDLHAALQARGITGPLVLVGHSIGGVHVRMFSYRYPEEVKGIVLVDSSHEEQWETFPPAVREQFEQVQEMLDLFSQTARFGLVRLLDSDEENDDSNIPKSIRNTQTALSARHSQLTAVAKEMAALLTSMRQTADAAIPWGDLPLEVLSAGKPMETTGEADPMEISQIWEKLQRDLASRSTQSKHQTLEDAGHFIQNDRPDVVIDAILRVVEQAKNDPPPNAK</sequence>
<dbReference type="EC" id="3.8.1.5" evidence="3"/>
<evidence type="ECO:0000313" key="3">
    <source>
        <dbReference type="EMBL" id="QDU43261.1"/>
    </source>
</evidence>
<dbReference type="Proteomes" id="UP000319383">
    <property type="component" value="Chromosome"/>
</dbReference>
<accession>A0A517ZL97</accession>
<dbReference type="PRINTS" id="PR00111">
    <property type="entry name" value="ABHYDROLASE"/>
</dbReference>
<dbReference type="SUPFAM" id="SSF53474">
    <property type="entry name" value="alpha/beta-Hydrolases"/>
    <property type="match status" value="1"/>
</dbReference>
<dbReference type="GO" id="GO:0016020">
    <property type="term" value="C:membrane"/>
    <property type="evidence" value="ECO:0007669"/>
    <property type="project" value="TreeGrafter"/>
</dbReference>
<dbReference type="KEGG" id="sdyn:Mal52_17330"/>
<organism evidence="3 4">
    <name type="scientific">Symmachiella dynata</name>
    <dbReference type="NCBI Taxonomy" id="2527995"/>
    <lineage>
        <taxon>Bacteria</taxon>
        <taxon>Pseudomonadati</taxon>
        <taxon>Planctomycetota</taxon>
        <taxon>Planctomycetia</taxon>
        <taxon>Planctomycetales</taxon>
        <taxon>Planctomycetaceae</taxon>
        <taxon>Symmachiella</taxon>
    </lineage>
</organism>
<evidence type="ECO:0000256" key="1">
    <source>
        <dbReference type="SAM" id="Phobius"/>
    </source>
</evidence>
<dbReference type="InterPro" id="IPR000639">
    <property type="entry name" value="Epox_hydrolase-like"/>
</dbReference>